<name>A0A834T6J3_9FABA</name>
<evidence type="ECO:0000313" key="2">
    <source>
        <dbReference type="EMBL" id="KAF7810764.1"/>
    </source>
</evidence>
<dbReference type="AlphaFoldDB" id="A0A834T6J3"/>
<keyword evidence="3" id="KW-1185">Reference proteome</keyword>
<proteinExistence type="predicted"/>
<evidence type="ECO:0000256" key="1">
    <source>
        <dbReference type="SAM" id="MobiDB-lite"/>
    </source>
</evidence>
<comment type="caution">
    <text evidence="2">The sequence shown here is derived from an EMBL/GenBank/DDBJ whole genome shotgun (WGS) entry which is preliminary data.</text>
</comment>
<evidence type="ECO:0000313" key="3">
    <source>
        <dbReference type="Proteomes" id="UP000634136"/>
    </source>
</evidence>
<feature type="compositionally biased region" description="Basic residues" evidence="1">
    <location>
        <begin position="1"/>
        <end position="11"/>
    </location>
</feature>
<organism evidence="2 3">
    <name type="scientific">Senna tora</name>
    <dbReference type="NCBI Taxonomy" id="362788"/>
    <lineage>
        <taxon>Eukaryota</taxon>
        <taxon>Viridiplantae</taxon>
        <taxon>Streptophyta</taxon>
        <taxon>Embryophyta</taxon>
        <taxon>Tracheophyta</taxon>
        <taxon>Spermatophyta</taxon>
        <taxon>Magnoliopsida</taxon>
        <taxon>eudicotyledons</taxon>
        <taxon>Gunneridae</taxon>
        <taxon>Pentapetalae</taxon>
        <taxon>rosids</taxon>
        <taxon>fabids</taxon>
        <taxon>Fabales</taxon>
        <taxon>Fabaceae</taxon>
        <taxon>Caesalpinioideae</taxon>
        <taxon>Cassia clade</taxon>
        <taxon>Senna</taxon>
    </lineage>
</organism>
<dbReference type="Proteomes" id="UP000634136">
    <property type="component" value="Unassembled WGS sequence"/>
</dbReference>
<gene>
    <name evidence="2" type="ORF">G2W53_031740</name>
</gene>
<sequence>MERLKPAKHRSSTGLHTTKLMLVRERDESMK</sequence>
<dbReference type="EMBL" id="JAAIUW010000010">
    <property type="protein sequence ID" value="KAF7810764.1"/>
    <property type="molecule type" value="Genomic_DNA"/>
</dbReference>
<accession>A0A834T6J3</accession>
<feature type="compositionally biased region" description="Basic and acidic residues" evidence="1">
    <location>
        <begin position="22"/>
        <end position="31"/>
    </location>
</feature>
<feature type="region of interest" description="Disordered" evidence="1">
    <location>
        <begin position="1"/>
        <end position="31"/>
    </location>
</feature>
<protein>
    <submittedName>
        <fullName evidence="2">Uncharacterized protein</fullName>
    </submittedName>
</protein>
<reference evidence="2" key="1">
    <citation type="submission" date="2020-09" db="EMBL/GenBank/DDBJ databases">
        <title>Genome-Enabled Discovery of Anthraquinone Biosynthesis in Senna tora.</title>
        <authorList>
            <person name="Kang S.-H."/>
            <person name="Pandey R.P."/>
            <person name="Lee C.-M."/>
            <person name="Sim J.-S."/>
            <person name="Jeong J.-T."/>
            <person name="Choi B.-S."/>
            <person name="Jung M."/>
            <person name="Ginzburg D."/>
            <person name="Zhao K."/>
            <person name="Won S.Y."/>
            <person name="Oh T.-J."/>
            <person name="Yu Y."/>
            <person name="Kim N.-H."/>
            <person name="Lee O.R."/>
            <person name="Lee T.-H."/>
            <person name="Bashyal P."/>
            <person name="Kim T.-S."/>
            <person name="Lee W.-H."/>
            <person name="Kawkins C."/>
            <person name="Kim C.-K."/>
            <person name="Kim J.S."/>
            <person name="Ahn B.O."/>
            <person name="Rhee S.Y."/>
            <person name="Sohng J.K."/>
        </authorList>
    </citation>
    <scope>NUCLEOTIDE SEQUENCE</scope>
    <source>
        <tissue evidence="2">Leaf</tissue>
    </source>
</reference>